<proteinExistence type="predicted"/>
<evidence type="ECO:0000313" key="1">
    <source>
        <dbReference type="EMBL" id="HHR95563.1"/>
    </source>
</evidence>
<gene>
    <name evidence="1" type="ORF">ENL47_01755</name>
</gene>
<name>A0A7C5USB7_9CREN</name>
<dbReference type="EMBL" id="DRUB01000031">
    <property type="protein sequence ID" value="HHR95563.1"/>
    <property type="molecule type" value="Genomic_DNA"/>
</dbReference>
<protein>
    <recommendedName>
        <fullName evidence="2">NifU family protein</fullName>
    </recommendedName>
</protein>
<evidence type="ECO:0008006" key="2">
    <source>
        <dbReference type="Google" id="ProtNLM"/>
    </source>
</evidence>
<reference evidence="1" key="1">
    <citation type="journal article" date="2020" name="mSystems">
        <title>Genome- and Community-Level Interaction Insights into Carbon Utilization and Element Cycling Functions of Hydrothermarchaeota in Hydrothermal Sediment.</title>
        <authorList>
            <person name="Zhou Z."/>
            <person name="Liu Y."/>
            <person name="Xu W."/>
            <person name="Pan J."/>
            <person name="Luo Z.H."/>
            <person name="Li M."/>
        </authorList>
    </citation>
    <scope>NUCLEOTIDE SEQUENCE [LARGE SCALE GENOMIC DNA]</scope>
    <source>
        <strain evidence="1">SpSt-1</strain>
    </source>
</reference>
<dbReference type="AlphaFoldDB" id="A0A7C5USB7"/>
<comment type="caution">
    <text evidence="1">The sequence shown here is derived from an EMBL/GenBank/DDBJ whole genome shotgun (WGS) entry which is preliminary data.</text>
</comment>
<sequence>MYRDNKFKLSYNEIKKALSNAEELYNRYRSPEAISKVVKVDGDKITVLFEGHFCKSCGVNDWIEDFKYILSDIGIEAEIIDIIEPSDVDAFWRIGVFKLKNIIYNKR</sequence>
<organism evidence="1">
    <name type="scientific">Ignisphaera aggregans</name>
    <dbReference type="NCBI Taxonomy" id="334771"/>
    <lineage>
        <taxon>Archaea</taxon>
        <taxon>Thermoproteota</taxon>
        <taxon>Thermoprotei</taxon>
        <taxon>Desulfurococcales</taxon>
        <taxon>Desulfurococcaceae</taxon>
        <taxon>Ignisphaera</taxon>
    </lineage>
</organism>
<accession>A0A7C5USB7</accession>